<dbReference type="PANTHER" id="PTHR48022:SF3">
    <property type="entry name" value="HEXOSE TRANSPORTER PROTEIN (AFU_ORTHOLOGUE AFUA_8G04480)-RELATED"/>
    <property type="match status" value="1"/>
</dbReference>
<feature type="transmembrane region" description="Helical" evidence="7">
    <location>
        <begin position="50"/>
        <end position="72"/>
    </location>
</feature>
<reference evidence="9 10" key="1">
    <citation type="journal article" date="2016" name="Proc. Natl. Acad. Sci. U.S.A.">
        <title>Comparative genomics of biotechnologically important yeasts.</title>
        <authorList>
            <person name="Riley R."/>
            <person name="Haridas S."/>
            <person name="Wolfe K.H."/>
            <person name="Lopes M.R."/>
            <person name="Hittinger C.T."/>
            <person name="Goeker M."/>
            <person name="Salamov A.A."/>
            <person name="Wisecaver J.H."/>
            <person name="Long T.M."/>
            <person name="Calvey C.H."/>
            <person name="Aerts A.L."/>
            <person name="Barry K.W."/>
            <person name="Choi C."/>
            <person name="Clum A."/>
            <person name="Coughlan A.Y."/>
            <person name="Deshpande S."/>
            <person name="Douglass A.P."/>
            <person name="Hanson S.J."/>
            <person name="Klenk H.-P."/>
            <person name="LaButti K.M."/>
            <person name="Lapidus A."/>
            <person name="Lindquist E.A."/>
            <person name="Lipzen A.M."/>
            <person name="Meier-Kolthoff J.P."/>
            <person name="Ohm R.A."/>
            <person name="Otillar R.P."/>
            <person name="Pangilinan J.L."/>
            <person name="Peng Y."/>
            <person name="Rokas A."/>
            <person name="Rosa C.A."/>
            <person name="Scheuner C."/>
            <person name="Sibirny A.A."/>
            <person name="Slot J.C."/>
            <person name="Stielow J.B."/>
            <person name="Sun H."/>
            <person name="Kurtzman C.P."/>
            <person name="Blackwell M."/>
            <person name="Grigoriev I.V."/>
            <person name="Jeffries T.W."/>
        </authorList>
    </citation>
    <scope>NUCLEOTIDE SEQUENCE [LARGE SCALE GENOMIC DNA]</scope>
    <source>
        <strain evidence="9 10">NRRL Y-11557</strain>
    </source>
</reference>
<gene>
    <name evidence="9" type="ORF">LIPSTDRAFT_154847</name>
</gene>
<dbReference type="GO" id="GO:0016020">
    <property type="term" value="C:membrane"/>
    <property type="evidence" value="ECO:0007669"/>
    <property type="project" value="UniProtKB-SubCell"/>
</dbReference>
<feature type="domain" description="Major facilitator superfamily (MFS) profile" evidence="8">
    <location>
        <begin position="1"/>
        <end position="152"/>
    </location>
</feature>
<accession>A0A1E3Q120</accession>
<comment type="similarity">
    <text evidence="2">Belongs to the major facilitator superfamily. Sugar transporter (TC 2.A.1.1) family.</text>
</comment>
<sequence length="152" mass="16860">MAWIYQCHCVPRRYALPVNTYGRKSCLIMCVAIIAVGAAIGAASQSSSMFIVRRCLVGVGSAFGVTSPLLIVELAYPTHRAVCTSLYNCFYYVGSLTSAWVIFGTRNMNSDWARHIPTLLQTGIPSLILLSTILMPESPRWYISKGRYEEAR</sequence>
<dbReference type="Gene3D" id="1.20.1250.20">
    <property type="entry name" value="MFS general substrate transporter like domains"/>
    <property type="match status" value="1"/>
</dbReference>
<protein>
    <recommendedName>
        <fullName evidence="8">Major facilitator superfamily (MFS) profile domain-containing protein</fullName>
    </recommendedName>
</protein>
<dbReference type="PROSITE" id="PS50850">
    <property type="entry name" value="MFS"/>
    <property type="match status" value="1"/>
</dbReference>
<evidence type="ECO:0000256" key="1">
    <source>
        <dbReference type="ARBA" id="ARBA00004141"/>
    </source>
</evidence>
<dbReference type="Pfam" id="PF00083">
    <property type="entry name" value="Sugar_tr"/>
    <property type="match status" value="1"/>
</dbReference>
<dbReference type="InterPro" id="IPR050360">
    <property type="entry name" value="MFS_Sugar_Transporters"/>
</dbReference>
<evidence type="ECO:0000259" key="8">
    <source>
        <dbReference type="PROSITE" id="PS50850"/>
    </source>
</evidence>
<dbReference type="AlphaFoldDB" id="A0A1E3Q120"/>
<dbReference type="EMBL" id="KV454298">
    <property type="protein sequence ID" value="ODQ71389.1"/>
    <property type="molecule type" value="Genomic_DNA"/>
</dbReference>
<keyword evidence="10" id="KW-1185">Reference proteome</keyword>
<evidence type="ECO:0000256" key="5">
    <source>
        <dbReference type="ARBA" id="ARBA00022989"/>
    </source>
</evidence>
<dbReference type="STRING" id="675824.A0A1E3Q120"/>
<feature type="transmembrane region" description="Helical" evidence="7">
    <location>
        <begin position="115"/>
        <end position="135"/>
    </location>
</feature>
<organism evidence="9 10">
    <name type="scientific">Lipomyces starkeyi NRRL Y-11557</name>
    <dbReference type="NCBI Taxonomy" id="675824"/>
    <lineage>
        <taxon>Eukaryota</taxon>
        <taxon>Fungi</taxon>
        <taxon>Dikarya</taxon>
        <taxon>Ascomycota</taxon>
        <taxon>Saccharomycotina</taxon>
        <taxon>Lipomycetes</taxon>
        <taxon>Lipomycetales</taxon>
        <taxon>Lipomycetaceae</taxon>
        <taxon>Lipomyces</taxon>
    </lineage>
</organism>
<keyword evidence="4 7" id="KW-0812">Transmembrane</keyword>
<proteinExistence type="inferred from homology"/>
<dbReference type="InterPro" id="IPR005828">
    <property type="entry name" value="MFS_sugar_transport-like"/>
</dbReference>
<evidence type="ECO:0000313" key="9">
    <source>
        <dbReference type="EMBL" id="ODQ71389.1"/>
    </source>
</evidence>
<dbReference type="SUPFAM" id="SSF103473">
    <property type="entry name" value="MFS general substrate transporter"/>
    <property type="match status" value="1"/>
</dbReference>
<dbReference type="InterPro" id="IPR036259">
    <property type="entry name" value="MFS_trans_sf"/>
</dbReference>
<feature type="transmembrane region" description="Helical" evidence="7">
    <location>
        <begin position="26"/>
        <end position="44"/>
    </location>
</feature>
<dbReference type="OrthoDB" id="6133115at2759"/>
<comment type="subcellular location">
    <subcellularLocation>
        <location evidence="1">Membrane</location>
        <topology evidence="1">Multi-pass membrane protein</topology>
    </subcellularLocation>
</comment>
<evidence type="ECO:0000256" key="6">
    <source>
        <dbReference type="ARBA" id="ARBA00023136"/>
    </source>
</evidence>
<evidence type="ECO:0000256" key="2">
    <source>
        <dbReference type="ARBA" id="ARBA00010992"/>
    </source>
</evidence>
<evidence type="ECO:0000256" key="3">
    <source>
        <dbReference type="ARBA" id="ARBA00022448"/>
    </source>
</evidence>
<keyword evidence="5 7" id="KW-1133">Transmembrane helix</keyword>
<keyword evidence="3" id="KW-0813">Transport</keyword>
<feature type="transmembrane region" description="Helical" evidence="7">
    <location>
        <begin position="84"/>
        <end position="103"/>
    </location>
</feature>
<dbReference type="GO" id="GO:0005351">
    <property type="term" value="F:carbohydrate:proton symporter activity"/>
    <property type="evidence" value="ECO:0007669"/>
    <property type="project" value="TreeGrafter"/>
</dbReference>
<evidence type="ECO:0000256" key="4">
    <source>
        <dbReference type="ARBA" id="ARBA00022692"/>
    </source>
</evidence>
<evidence type="ECO:0000313" key="10">
    <source>
        <dbReference type="Proteomes" id="UP000094385"/>
    </source>
</evidence>
<evidence type="ECO:0000256" key="7">
    <source>
        <dbReference type="SAM" id="Phobius"/>
    </source>
</evidence>
<dbReference type="PANTHER" id="PTHR48022">
    <property type="entry name" value="PLASTIDIC GLUCOSE TRANSPORTER 4"/>
    <property type="match status" value="1"/>
</dbReference>
<dbReference type="InterPro" id="IPR020846">
    <property type="entry name" value="MFS_dom"/>
</dbReference>
<keyword evidence="6 7" id="KW-0472">Membrane</keyword>
<dbReference type="Proteomes" id="UP000094385">
    <property type="component" value="Unassembled WGS sequence"/>
</dbReference>
<name>A0A1E3Q120_LIPST</name>